<name>A0A011VXW1_RUMAL</name>
<evidence type="ECO:0000256" key="3">
    <source>
        <dbReference type="ARBA" id="ARBA00023306"/>
    </source>
</evidence>
<evidence type="ECO:0000313" key="5">
    <source>
        <dbReference type="Proteomes" id="UP000021369"/>
    </source>
</evidence>
<proteinExistence type="predicted"/>
<keyword evidence="1" id="KW-0132">Cell division</keyword>
<dbReference type="PATRIC" id="fig|1341156.4.peg.1550"/>
<dbReference type="GO" id="GO:0030435">
    <property type="term" value="P:sporulation resulting in formation of a cellular spore"/>
    <property type="evidence" value="ECO:0007669"/>
    <property type="project" value="InterPro"/>
</dbReference>
<dbReference type="PANTHER" id="PTHR38429">
    <property type="entry name" value="SEPTATION PROTEIN SPOVG-RELATED"/>
    <property type="match status" value="1"/>
</dbReference>
<dbReference type="PANTHER" id="PTHR38429:SF1">
    <property type="entry name" value="SEPTATION PROTEIN SPOVG-RELATED"/>
    <property type="match status" value="1"/>
</dbReference>
<dbReference type="NCBIfam" id="NF009749">
    <property type="entry name" value="PRK13259.1"/>
    <property type="match status" value="1"/>
</dbReference>
<dbReference type="SUPFAM" id="SSF160537">
    <property type="entry name" value="SpoVG-like"/>
    <property type="match status" value="1"/>
</dbReference>
<reference evidence="4 5" key="1">
    <citation type="submission" date="2013-06" db="EMBL/GenBank/DDBJ databases">
        <title>Rumen cellulosomics: divergent fiber-degrading strategies revealed by comparative genome-wide analysis of six Ruminococcal strains.</title>
        <authorList>
            <person name="Dassa B."/>
            <person name="Borovok I."/>
            <person name="Lamed R."/>
            <person name="Flint H."/>
            <person name="Yeoman C.J."/>
            <person name="White B."/>
            <person name="Bayer E.A."/>
        </authorList>
    </citation>
    <scope>NUCLEOTIDE SEQUENCE [LARGE SCALE GENOMIC DNA]</scope>
    <source>
        <strain evidence="4 5">SY3</strain>
    </source>
</reference>
<dbReference type="Gene3D" id="3.30.1120.40">
    <property type="entry name" value="Stage V sporulation protein G"/>
    <property type="match status" value="1"/>
</dbReference>
<dbReference type="Pfam" id="PF04026">
    <property type="entry name" value="SpoVG"/>
    <property type="match status" value="1"/>
</dbReference>
<dbReference type="InterPro" id="IPR036751">
    <property type="entry name" value="SpoVG_sf"/>
</dbReference>
<keyword evidence="5" id="KW-1185">Reference proteome</keyword>
<dbReference type="EMBL" id="JEOB01000002">
    <property type="protein sequence ID" value="EXM39408.1"/>
    <property type="molecule type" value="Genomic_DNA"/>
</dbReference>
<comment type="caution">
    <text evidence="4">The sequence shown here is derived from an EMBL/GenBank/DDBJ whole genome shotgun (WGS) entry which is preliminary data.</text>
</comment>
<dbReference type="Proteomes" id="UP000021369">
    <property type="component" value="Unassembled WGS sequence"/>
</dbReference>
<dbReference type="GO" id="GO:0000917">
    <property type="term" value="P:division septum assembly"/>
    <property type="evidence" value="ECO:0007669"/>
    <property type="project" value="UniProtKB-KW"/>
</dbReference>
<dbReference type="InterPro" id="IPR007170">
    <property type="entry name" value="SpoVG"/>
</dbReference>
<accession>A0A011VXW1</accession>
<organism evidence="4 5">
    <name type="scientific">Ruminococcus albus SY3</name>
    <dbReference type="NCBI Taxonomy" id="1341156"/>
    <lineage>
        <taxon>Bacteria</taxon>
        <taxon>Bacillati</taxon>
        <taxon>Bacillota</taxon>
        <taxon>Clostridia</taxon>
        <taxon>Eubacteriales</taxon>
        <taxon>Oscillospiraceae</taxon>
        <taxon>Ruminococcus</taxon>
    </lineage>
</organism>
<sequence length="91" mass="10533">MEITGIKIRKITERGRLRGIVSVTFDDVLAVHDIKIVQGEHKIFAAMPSRRDENGEFRDIVHPITANAREDIENRILLAYEEECIRRGVKY</sequence>
<dbReference type="OrthoDB" id="9796286at2"/>
<evidence type="ECO:0000313" key="4">
    <source>
        <dbReference type="EMBL" id="EXM39408.1"/>
    </source>
</evidence>
<evidence type="ECO:0000256" key="2">
    <source>
        <dbReference type="ARBA" id="ARBA00023210"/>
    </source>
</evidence>
<keyword evidence="3" id="KW-0131">Cell cycle</keyword>
<evidence type="ECO:0000256" key="1">
    <source>
        <dbReference type="ARBA" id="ARBA00022618"/>
    </source>
</evidence>
<dbReference type="AlphaFoldDB" id="A0A011VXW1"/>
<gene>
    <name evidence="4" type="ORF">RASY3_05655</name>
</gene>
<protein>
    <submittedName>
        <fullName evidence="4">Regulatory protein SpoVG</fullName>
    </submittedName>
</protein>
<dbReference type="RefSeq" id="WP_037287675.1">
    <property type="nucleotide sequence ID" value="NZ_JEOB01000002.1"/>
</dbReference>
<keyword evidence="2" id="KW-0717">Septation</keyword>